<name>A0AA42C4I2_9BACT</name>
<dbReference type="Proteomes" id="UP001163821">
    <property type="component" value="Unassembled WGS sequence"/>
</dbReference>
<evidence type="ECO:0000256" key="4">
    <source>
        <dbReference type="ARBA" id="ARBA00023136"/>
    </source>
</evidence>
<dbReference type="Pfam" id="PF14322">
    <property type="entry name" value="SusD-like_3"/>
    <property type="match status" value="1"/>
</dbReference>
<dbReference type="InterPro" id="IPR011990">
    <property type="entry name" value="TPR-like_helical_dom_sf"/>
</dbReference>
<dbReference type="EMBL" id="JAPAAF010000003">
    <property type="protein sequence ID" value="MCW0481803.1"/>
    <property type="molecule type" value="Genomic_DNA"/>
</dbReference>
<evidence type="ECO:0000256" key="3">
    <source>
        <dbReference type="ARBA" id="ARBA00022729"/>
    </source>
</evidence>
<comment type="subcellular location">
    <subcellularLocation>
        <location evidence="1">Cell outer membrane</location>
    </subcellularLocation>
</comment>
<dbReference type="PROSITE" id="PS51257">
    <property type="entry name" value="PROKAR_LIPOPROTEIN"/>
    <property type="match status" value="1"/>
</dbReference>
<evidence type="ECO:0000259" key="7">
    <source>
        <dbReference type="Pfam" id="PF14322"/>
    </source>
</evidence>
<evidence type="ECO:0000256" key="1">
    <source>
        <dbReference type="ARBA" id="ARBA00004442"/>
    </source>
</evidence>
<dbReference type="Pfam" id="PF07980">
    <property type="entry name" value="SusD_RagB"/>
    <property type="match status" value="1"/>
</dbReference>
<comment type="caution">
    <text evidence="8">The sequence shown here is derived from an EMBL/GenBank/DDBJ whole genome shotgun (WGS) entry which is preliminary data.</text>
</comment>
<sequence>MILKNIFKKSLWGMMLLPLITGCDDEFLVEKKDFSGFNEEIYNDVQTAQAKVDYIYYLSLPGGTTGGSDDFSKSTEEFVGSSKFTQLSEVTKSNVNDYFFSKSTSGPYAFIRECNMFLDNIDNGTLTEDEKTPLKAQVYFWRAWHYSKLVNTYGGVPIVLTAQNAILGEGDITQSDLAVPRSSTAKCIEQIIKDLDLAIAGLPGSWNDANWGRITSGAAAALKGRVLLTYASPLFNRNDDGARWQAAYDANLAAKQLLEANGFGLADGTGNRAEKWEKIFVTPKTSEAVITVLHNTVTTDSYKKNNGWEQSARPKEAQGNGGYGATAEMVDLFPMKDGKRPGESTDFTYDPLKFYKDRDPRFYRTFAFNGVVWPYKQDAAYTVWSYQWFKDDASFISGKEGQGFAEYAGRVNTGVYVRKRTNPAAEFSATDKFSRSATPYIEMRFAEVVLNLAEAAVGIGNLNEGYEGLKAIRNRVGIPAGADGNYGIPAGLDRDGLFREILYERQIEFAYEGRRFEDMRRWMLWNDDATINNNTCARLGVEPFNGKRHHGIILGVKPEIYTASKSGLSYDVFNPLSPIYNETLVTRAGIAVNPNAADADFEAQIALLDNFYGTNLARIENDQLDPLSPRFEVTYLSKYYFLGLKENVMKQSPYLLQTIGWDDYYGNPGTFDPLAE</sequence>
<proteinExistence type="inferred from homology"/>
<dbReference type="AlphaFoldDB" id="A0AA42C4I2"/>
<dbReference type="GO" id="GO:0009279">
    <property type="term" value="C:cell outer membrane"/>
    <property type="evidence" value="ECO:0007669"/>
    <property type="project" value="UniProtKB-SubCell"/>
</dbReference>
<protein>
    <submittedName>
        <fullName evidence="8">RagB/SusD family nutrient uptake outer membrane protein</fullName>
    </submittedName>
</protein>
<keyword evidence="9" id="KW-1185">Reference proteome</keyword>
<evidence type="ECO:0000256" key="5">
    <source>
        <dbReference type="ARBA" id="ARBA00023237"/>
    </source>
</evidence>
<organism evidence="8 9">
    <name type="scientific">Gaoshiqia sediminis</name>
    <dbReference type="NCBI Taxonomy" id="2986998"/>
    <lineage>
        <taxon>Bacteria</taxon>
        <taxon>Pseudomonadati</taxon>
        <taxon>Bacteroidota</taxon>
        <taxon>Bacteroidia</taxon>
        <taxon>Marinilabiliales</taxon>
        <taxon>Prolixibacteraceae</taxon>
        <taxon>Gaoshiqia</taxon>
    </lineage>
</organism>
<evidence type="ECO:0000259" key="6">
    <source>
        <dbReference type="Pfam" id="PF07980"/>
    </source>
</evidence>
<keyword evidence="4" id="KW-0472">Membrane</keyword>
<dbReference type="InterPro" id="IPR033985">
    <property type="entry name" value="SusD-like_N"/>
</dbReference>
<dbReference type="SUPFAM" id="SSF48452">
    <property type="entry name" value="TPR-like"/>
    <property type="match status" value="1"/>
</dbReference>
<keyword evidence="5" id="KW-0998">Cell outer membrane</keyword>
<accession>A0AA42C4I2</accession>
<evidence type="ECO:0000313" key="8">
    <source>
        <dbReference type="EMBL" id="MCW0481803.1"/>
    </source>
</evidence>
<gene>
    <name evidence="8" type="ORF">N2K84_03615</name>
</gene>
<dbReference type="Gene3D" id="1.25.40.390">
    <property type="match status" value="1"/>
</dbReference>
<keyword evidence="3" id="KW-0732">Signal</keyword>
<feature type="domain" description="RagB/SusD" evidence="6">
    <location>
        <begin position="301"/>
        <end position="584"/>
    </location>
</feature>
<evidence type="ECO:0000313" key="9">
    <source>
        <dbReference type="Proteomes" id="UP001163821"/>
    </source>
</evidence>
<feature type="domain" description="SusD-like N-terminal" evidence="7">
    <location>
        <begin position="84"/>
        <end position="228"/>
    </location>
</feature>
<dbReference type="InterPro" id="IPR012944">
    <property type="entry name" value="SusD_RagB_dom"/>
</dbReference>
<dbReference type="RefSeq" id="WP_282590413.1">
    <property type="nucleotide sequence ID" value="NZ_JAPAAF010000003.1"/>
</dbReference>
<reference evidence="8" key="1">
    <citation type="submission" date="2022-10" db="EMBL/GenBank/DDBJ databases">
        <title>Gaoshiqiia sediminis gen. nov., sp. nov., isolated from coastal sediment.</title>
        <authorList>
            <person name="Yu W.X."/>
            <person name="Mu D.S."/>
            <person name="Du J.Z."/>
            <person name="Liang Y.Q."/>
        </authorList>
    </citation>
    <scope>NUCLEOTIDE SEQUENCE</scope>
    <source>
        <strain evidence="8">A06</strain>
    </source>
</reference>
<comment type="similarity">
    <text evidence="2">Belongs to the SusD family.</text>
</comment>
<evidence type="ECO:0000256" key="2">
    <source>
        <dbReference type="ARBA" id="ARBA00006275"/>
    </source>
</evidence>